<evidence type="ECO:0000313" key="9">
    <source>
        <dbReference type="EMBL" id="KXN73128.1"/>
    </source>
</evidence>
<keyword evidence="8" id="KW-1133">Transmembrane helix</keyword>
<protein>
    <recommendedName>
        <fullName evidence="11">Calcium-dependent phosphotriesterase</fullName>
    </recommendedName>
</protein>
<proteinExistence type="inferred from homology"/>
<feature type="binding site" evidence="6">
    <location>
        <position position="294"/>
    </location>
    <ligand>
        <name>Ca(2+)</name>
        <dbReference type="ChEBI" id="CHEBI:29108"/>
        <label>1</label>
        <note>catalytic</note>
    </ligand>
</feature>
<reference evidence="9 10" key="1">
    <citation type="journal article" date="2015" name="Genome Biol. Evol.">
        <title>Phylogenomic analyses indicate that early fungi evolved digesting cell walls of algal ancestors of land plants.</title>
        <authorList>
            <person name="Chang Y."/>
            <person name="Wang S."/>
            <person name="Sekimoto S."/>
            <person name="Aerts A.L."/>
            <person name="Choi C."/>
            <person name="Clum A."/>
            <person name="LaButti K.M."/>
            <person name="Lindquist E.A."/>
            <person name="Yee Ngan C."/>
            <person name="Ohm R.A."/>
            <person name="Salamov A.A."/>
            <person name="Grigoriev I.V."/>
            <person name="Spatafora J.W."/>
            <person name="Berbee M.L."/>
        </authorList>
    </citation>
    <scope>NUCLEOTIDE SEQUENCE [LARGE SCALE GENOMIC DNA]</scope>
    <source>
        <strain evidence="9 10">NRRL 28638</strain>
    </source>
</reference>
<feature type="binding site" evidence="6">
    <location>
        <position position="188"/>
    </location>
    <ligand>
        <name>Ca(2+)</name>
        <dbReference type="ChEBI" id="CHEBI:29108"/>
        <label>1</label>
        <note>catalytic</note>
    </ligand>
</feature>
<evidence type="ECO:0008006" key="11">
    <source>
        <dbReference type="Google" id="ProtNLM"/>
    </source>
</evidence>
<evidence type="ECO:0000256" key="5">
    <source>
        <dbReference type="PIRSR" id="PIRSR602640-1"/>
    </source>
</evidence>
<keyword evidence="2" id="KW-0378">Hydrolase</keyword>
<dbReference type="InterPro" id="IPR051288">
    <property type="entry name" value="Serum_paraoxonase/arylesterase"/>
</dbReference>
<dbReference type="Proteomes" id="UP000070444">
    <property type="component" value="Unassembled WGS sequence"/>
</dbReference>
<comment type="cofactor">
    <cofactor evidence="6">
        <name>Ca(2+)</name>
        <dbReference type="ChEBI" id="CHEBI:29108"/>
    </cofactor>
    <text evidence="6">Binds 2 calcium ions per subunit.</text>
</comment>
<evidence type="ECO:0000256" key="6">
    <source>
        <dbReference type="PIRSR" id="PIRSR602640-2"/>
    </source>
</evidence>
<dbReference type="Pfam" id="PF01731">
    <property type="entry name" value="Arylesterase"/>
    <property type="match status" value="1"/>
</dbReference>
<evidence type="ECO:0000256" key="3">
    <source>
        <dbReference type="ARBA" id="ARBA00023157"/>
    </source>
</evidence>
<dbReference type="Gene3D" id="2.120.10.30">
    <property type="entry name" value="TolB, C-terminal domain"/>
    <property type="match status" value="1"/>
</dbReference>
<feature type="active site" description="Proton acceptor" evidence="5">
    <location>
        <position position="130"/>
    </location>
</feature>
<name>A0A137PDP9_CONC2</name>
<keyword evidence="3 7" id="KW-1015">Disulfide bond</keyword>
<dbReference type="GO" id="GO:0046872">
    <property type="term" value="F:metal ion binding"/>
    <property type="evidence" value="ECO:0007669"/>
    <property type="project" value="UniProtKB-KW"/>
</dbReference>
<dbReference type="GO" id="GO:0004064">
    <property type="term" value="F:arylesterase activity"/>
    <property type="evidence" value="ECO:0007669"/>
    <property type="project" value="InterPro"/>
</dbReference>
<evidence type="ECO:0000256" key="1">
    <source>
        <dbReference type="ARBA" id="ARBA00008595"/>
    </source>
</evidence>
<gene>
    <name evidence="9" type="ORF">CONCODRAFT_15722</name>
</gene>
<feature type="binding site" evidence="6">
    <location>
        <position position="293"/>
    </location>
    <ligand>
        <name>Ca(2+)</name>
        <dbReference type="ChEBI" id="CHEBI:29108"/>
        <label>1</label>
        <note>catalytic</note>
    </ligand>
</feature>
<dbReference type="InterPro" id="IPR011042">
    <property type="entry name" value="6-blade_b-propeller_TolB-like"/>
</dbReference>
<keyword evidence="6" id="KW-0106">Calcium</keyword>
<evidence type="ECO:0000256" key="7">
    <source>
        <dbReference type="PIRSR" id="PIRSR602640-3"/>
    </source>
</evidence>
<evidence type="ECO:0000256" key="4">
    <source>
        <dbReference type="ARBA" id="ARBA00023180"/>
    </source>
</evidence>
<dbReference type="OrthoDB" id="5307922at2759"/>
<feature type="binding site" evidence="6">
    <location>
        <position position="58"/>
    </location>
    <ligand>
        <name>Ca(2+)</name>
        <dbReference type="ChEBI" id="CHEBI:29108"/>
        <label>1</label>
        <note>catalytic</note>
    </ligand>
</feature>
<comment type="similarity">
    <text evidence="1">Belongs to the paraoxonase family.</text>
</comment>
<sequence length="395" mass="44382">MKRTLISPINVLIVSVLAYIIYAHYRAKIAPLFNIAPIRNELSKDRCEVIKGPKGCEDIKIPNGKNFALLACGLDVLYKKTVTSSKYRELAKNPIKQEVLDKFYHFDLETNELIDIPIKNLPIGHTLDLHGFDMIEDPKNKDNYLVYAINHMRNSSEVVDKFYYNSSKNELNWLEAEHGNPKFLVNPNSLTFIDTNNYLVTSHSKYESALLFKLQFTGLIKGGVVTHFGPTNTSFIAESIPFANGITTSKDKKLLFVASTIGLYINVYKIVNHEGGGLEFNYFDQIKVEVMPDNLNLDFETGDIYVAGEISPVELANYLLTPGLPKSDQNVSFRVARVKINAEGSDKYSFKTETVLEHGGSIHKKATVAAPHSKLNRVLIGFLFADEILNCKLNP</sequence>
<evidence type="ECO:0000256" key="8">
    <source>
        <dbReference type="SAM" id="Phobius"/>
    </source>
</evidence>
<accession>A0A137PDP9</accession>
<feature type="disulfide bond" description="In form B" evidence="7">
    <location>
        <begin position="47"/>
        <end position="391"/>
    </location>
</feature>
<evidence type="ECO:0000313" key="10">
    <source>
        <dbReference type="Proteomes" id="UP000070444"/>
    </source>
</evidence>
<keyword evidence="4" id="KW-0325">Glycoprotein</keyword>
<keyword evidence="10" id="KW-1185">Reference proteome</keyword>
<dbReference type="InterPro" id="IPR002640">
    <property type="entry name" value="Arylesterase"/>
</dbReference>
<evidence type="ECO:0000256" key="2">
    <source>
        <dbReference type="ARBA" id="ARBA00022801"/>
    </source>
</evidence>
<feature type="transmembrane region" description="Helical" evidence="8">
    <location>
        <begin position="6"/>
        <end position="25"/>
    </location>
</feature>
<dbReference type="EMBL" id="KQ964441">
    <property type="protein sequence ID" value="KXN73128.1"/>
    <property type="molecule type" value="Genomic_DNA"/>
</dbReference>
<feature type="binding site" evidence="6">
    <location>
        <position position="244"/>
    </location>
    <ligand>
        <name>Ca(2+)</name>
        <dbReference type="ChEBI" id="CHEBI:29108"/>
        <label>1</label>
        <note>catalytic</note>
    </ligand>
</feature>
<dbReference type="SUPFAM" id="SSF63829">
    <property type="entry name" value="Calcium-dependent phosphotriesterase"/>
    <property type="match status" value="1"/>
</dbReference>
<dbReference type="PANTHER" id="PTHR11799">
    <property type="entry name" value="PARAOXONASE"/>
    <property type="match status" value="1"/>
</dbReference>
<keyword evidence="8" id="KW-0812">Transmembrane</keyword>
<dbReference type="PANTHER" id="PTHR11799:SF12">
    <property type="entry name" value="PARAOXONASE-RELATED"/>
    <property type="match status" value="1"/>
</dbReference>
<dbReference type="AlphaFoldDB" id="A0A137PDP9"/>
<keyword evidence="8" id="KW-0472">Membrane</keyword>
<organism evidence="9 10">
    <name type="scientific">Conidiobolus coronatus (strain ATCC 28846 / CBS 209.66 / NRRL 28638)</name>
    <name type="common">Delacroixia coronata</name>
    <dbReference type="NCBI Taxonomy" id="796925"/>
    <lineage>
        <taxon>Eukaryota</taxon>
        <taxon>Fungi</taxon>
        <taxon>Fungi incertae sedis</taxon>
        <taxon>Zoopagomycota</taxon>
        <taxon>Entomophthoromycotina</taxon>
        <taxon>Entomophthoromycetes</taxon>
        <taxon>Entomophthorales</taxon>
        <taxon>Ancylistaceae</taxon>
        <taxon>Conidiobolus</taxon>
    </lineage>
</organism>
<keyword evidence="6" id="KW-0479">Metal-binding</keyword>